<evidence type="ECO:0000313" key="3">
    <source>
        <dbReference type="Proteomes" id="UP000324222"/>
    </source>
</evidence>
<comment type="caution">
    <text evidence="2">The sequence shown here is derived from an EMBL/GenBank/DDBJ whole genome shotgun (WGS) entry which is preliminary data.</text>
</comment>
<dbReference type="Proteomes" id="UP000324222">
    <property type="component" value="Unassembled WGS sequence"/>
</dbReference>
<organism evidence="2 3">
    <name type="scientific">Portunus trituberculatus</name>
    <name type="common">Swimming crab</name>
    <name type="synonym">Neptunus trituberculatus</name>
    <dbReference type="NCBI Taxonomy" id="210409"/>
    <lineage>
        <taxon>Eukaryota</taxon>
        <taxon>Metazoa</taxon>
        <taxon>Ecdysozoa</taxon>
        <taxon>Arthropoda</taxon>
        <taxon>Crustacea</taxon>
        <taxon>Multicrustacea</taxon>
        <taxon>Malacostraca</taxon>
        <taxon>Eumalacostraca</taxon>
        <taxon>Eucarida</taxon>
        <taxon>Decapoda</taxon>
        <taxon>Pleocyemata</taxon>
        <taxon>Brachyura</taxon>
        <taxon>Eubrachyura</taxon>
        <taxon>Portunoidea</taxon>
        <taxon>Portunidae</taxon>
        <taxon>Portuninae</taxon>
        <taxon>Portunus</taxon>
    </lineage>
</organism>
<proteinExistence type="predicted"/>
<evidence type="ECO:0000256" key="1">
    <source>
        <dbReference type="SAM" id="MobiDB-lite"/>
    </source>
</evidence>
<feature type="region of interest" description="Disordered" evidence="1">
    <location>
        <begin position="1"/>
        <end position="22"/>
    </location>
</feature>
<name>A0A5B7DFH8_PORTR</name>
<evidence type="ECO:0000313" key="2">
    <source>
        <dbReference type="EMBL" id="MPC19909.1"/>
    </source>
</evidence>
<reference evidence="2 3" key="1">
    <citation type="submission" date="2019-05" db="EMBL/GenBank/DDBJ databases">
        <title>Another draft genome of Portunus trituberculatus and its Hox gene families provides insights of decapod evolution.</title>
        <authorList>
            <person name="Jeong J.-H."/>
            <person name="Song I."/>
            <person name="Kim S."/>
            <person name="Choi T."/>
            <person name="Kim D."/>
            <person name="Ryu S."/>
            <person name="Kim W."/>
        </authorList>
    </citation>
    <scope>NUCLEOTIDE SEQUENCE [LARGE SCALE GENOMIC DNA]</scope>
    <source>
        <tissue evidence="2">Muscle</tissue>
    </source>
</reference>
<accession>A0A5B7DFH8</accession>
<dbReference type="EMBL" id="VSRR010000815">
    <property type="protein sequence ID" value="MPC19909.1"/>
    <property type="molecule type" value="Genomic_DNA"/>
</dbReference>
<sequence>MDGFKSLISPHARRQPRHPRHYVARCGTEQAGKEDAHEKLYSGSEVSKTEGGCSATRCDEGSGVAQADDFQLCPGEARRPQLELHREPDRVILASR</sequence>
<gene>
    <name evidence="2" type="ORF">E2C01_012840</name>
</gene>
<protein>
    <submittedName>
        <fullName evidence="2">Uncharacterized protein</fullName>
    </submittedName>
</protein>
<feature type="compositionally biased region" description="Basic residues" evidence="1">
    <location>
        <begin position="11"/>
        <end position="22"/>
    </location>
</feature>
<dbReference type="AlphaFoldDB" id="A0A5B7DFH8"/>
<keyword evidence="3" id="KW-1185">Reference proteome</keyword>